<dbReference type="VEuPathDB" id="FungiDB:YALI1_F32441g"/>
<dbReference type="VEuPathDB" id="FungiDB:YALI0_F25113g"/>
<organism evidence="1 3">
    <name type="scientific">Yarrowia lipolytica</name>
    <name type="common">Candida lipolytica</name>
    <dbReference type="NCBI Taxonomy" id="4952"/>
    <lineage>
        <taxon>Eukaryota</taxon>
        <taxon>Fungi</taxon>
        <taxon>Dikarya</taxon>
        <taxon>Ascomycota</taxon>
        <taxon>Saccharomycotina</taxon>
        <taxon>Dipodascomycetes</taxon>
        <taxon>Dipodascales</taxon>
        <taxon>Dipodascales incertae sedis</taxon>
        <taxon>Yarrowia</taxon>
    </lineage>
</organism>
<dbReference type="GeneID" id="2908440"/>
<reference evidence="1 3" key="1">
    <citation type="journal article" date="2016" name="PLoS ONE">
        <title>Sequence Assembly of Yarrowia lipolytica Strain W29/CLIB89 Shows Transposable Element Diversity.</title>
        <authorList>
            <person name="Magnan C."/>
            <person name="Yu J."/>
            <person name="Chang I."/>
            <person name="Jahn E."/>
            <person name="Kanomata Y."/>
            <person name="Wu J."/>
            <person name="Zeller M."/>
            <person name="Oakes M."/>
            <person name="Baldi P."/>
            <person name="Sandmeyer S."/>
        </authorList>
    </citation>
    <scope>NUCLEOTIDE SEQUENCE [LARGE SCALE GENOMIC DNA]</scope>
    <source>
        <strain evidence="1">CLIB89</strain>
        <strain evidence="3">CLIB89(W29)</strain>
    </source>
</reference>
<dbReference type="EMBL" id="CP017558">
    <property type="protein sequence ID" value="AOW07674.1"/>
    <property type="molecule type" value="Genomic_DNA"/>
</dbReference>
<dbReference type="InterPro" id="IPR012349">
    <property type="entry name" value="Split_barrel_FMN-bd"/>
</dbReference>
<dbReference type="Gene3D" id="2.30.110.10">
    <property type="entry name" value="Electron Transport, Fmn-binding Protein, Chain A"/>
    <property type="match status" value="1"/>
</dbReference>
<dbReference type="eggNOG" id="ENOG502RCZR">
    <property type="taxonomic scope" value="Eukaryota"/>
</dbReference>
<dbReference type="Proteomes" id="UP000182444">
    <property type="component" value="Chromosome 1F"/>
</dbReference>
<gene>
    <name evidence="2" type="ORF">B0I71DRAFT_128799</name>
    <name evidence="1" type="ORF">YALI1_F32441g</name>
</gene>
<dbReference type="AlphaFoldDB" id="A0A1D8NPW8"/>
<evidence type="ECO:0000313" key="1">
    <source>
        <dbReference type="EMBL" id="AOW07674.1"/>
    </source>
</evidence>
<evidence type="ECO:0000313" key="2">
    <source>
        <dbReference type="EMBL" id="RDW27708.1"/>
    </source>
</evidence>
<name>A0A1D8NPW8_YARLL</name>
<evidence type="ECO:0000313" key="3">
    <source>
        <dbReference type="Proteomes" id="UP000182444"/>
    </source>
</evidence>
<dbReference type="InterPro" id="IPR007396">
    <property type="entry name" value="TR_PAI2-type"/>
</dbReference>
<dbReference type="SUPFAM" id="SSF50475">
    <property type="entry name" value="FMN-binding split barrel"/>
    <property type="match status" value="1"/>
</dbReference>
<evidence type="ECO:0000313" key="4">
    <source>
        <dbReference type="Proteomes" id="UP000256601"/>
    </source>
</evidence>
<dbReference type="PIRSF" id="PIRSF010372">
    <property type="entry name" value="PaiB"/>
    <property type="match status" value="1"/>
</dbReference>
<dbReference type="KEGG" id="yli:2908440"/>
<dbReference type="EMBL" id="KZ858960">
    <property type="protein sequence ID" value="RDW27708.1"/>
    <property type="molecule type" value="Genomic_DNA"/>
</dbReference>
<sequence>MYIPPYYNEPDLEVQQKLIKAEALGTLITHLQDDTATLPLQANYIPFTLVTGPEHGEYGTLRAHMHRINPQAKQLIHASKSGDPDALVAFTHTQAYVPPKYYVETKPSTGDVVPTWNFASVQCYGKVKVFYEKDETTRAFLMDQLNQLVDEQEALAGSKWKVSDASDSHLEKLLPKIIGIEIKITKQEGKFKMSQEKMGCGDKDGVIEGFAKDGNQEMSDCVKHACERRAERLAKR</sequence>
<reference evidence="2 4" key="2">
    <citation type="submission" date="2018-07" db="EMBL/GenBank/DDBJ databases">
        <title>Draft Genome Assemblies for Five Robust Yarrowia lipolytica Strains Exhibiting High Lipid Production and Pentose Sugar Utilization and Sugar Alcohol Secretion from Undetoxified Lignocellulosic Biomass Hydrolysates.</title>
        <authorList>
            <consortium name="DOE Joint Genome Institute"/>
            <person name="Walker C."/>
            <person name="Ryu S."/>
            <person name="Na H."/>
            <person name="Zane M."/>
            <person name="LaButti K."/>
            <person name="Lipzen A."/>
            <person name="Haridas S."/>
            <person name="Barry K."/>
            <person name="Grigoriev I.V."/>
            <person name="Quarterman J."/>
            <person name="Slininger P."/>
            <person name="Dien B."/>
            <person name="Trinh C.T."/>
        </authorList>
    </citation>
    <scope>NUCLEOTIDE SEQUENCE [LARGE SCALE GENOMIC DNA]</scope>
    <source>
        <strain evidence="2 4">YB392</strain>
    </source>
</reference>
<dbReference type="Pfam" id="PF04299">
    <property type="entry name" value="FMN_bind_2"/>
    <property type="match status" value="1"/>
</dbReference>
<protein>
    <submittedName>
        <fullName evidence="2">Putative FMN-binding domain-domain-containing protein</fullName>
    </submittedName>
</protein>
<proteinExistence type="predicted"/>
<dbReference type="Proteomes" id="UP000256601">
    <property type="component" value="Unassembled WGS sequence"/>
</dbReference>
<dbReference type="OMA" id="WYETNQA"/>
<accession>A0A1D8NPW8</accession>
<dbReference type="PANTHER" id="PTHR35802">
    <property type="entry name" value="PROTEASE SYNTHASE AND SPORULATION PROTEIN PAI 2"/>
    <property type="match status" value="1"/>
</dbReference>
<dbReference type="PANTHER" id="PTHR35802:SF1">
    <property type="entry name" value="PROTEASE SYNTHASE AND SPORULATION PROTEIN PAI 2"/>
    <property type="match status" value="1"/>
</dbReference>